<sequence length="46" mass="5263">MAKRIIAGRPYLRLCDFDRVQGLESHKLEVLEGIVVFERGQIGVYS</sequence>
<evidence type="ECO:0000313" key="2">
    <source>
        <dbReference type="Proteomes" id="UP000019140"/>
    </source>
</evidence>
<dbReference type="HOGENOM" id="CLU_3181470_0_0_7"/>
<evidence type="ECO:0000313" key="1">
    <source>
        <dbReference type="EMBL" id="ETX06371.1"/>
    </source>
</evidence>
<dbReference type="Proteomes" id="UP000019140">
    <property type="component" value="Unassembled WGS sequence"/>
</dbReference>
<gene>
    <name evidence="1" type="ORF">ETSY2_17550</name>
</gene>
<dbReference type="EMBL" id="AZHX01000714">
    <property type="protein sequence ID" value="ETX06371.1"/>
    <property type="molecule type" value="Genomic_DNA"/>
</dbReference>
<accession>W4M8Y2</accession>
<reference evidence="1 2" key="1">
    <citation type="journal article" date="2014" name="Nature">
        <title>An environmental bacterial taxon with a large and distinct metabolic repertoire.</title>
        <authorList>
            <person name="Wilson M.C."/>
            <person name="Mori T."/>
            <person name="Ruckert C."/>
            <person name="Uria A.R."/>
            <person name="Helf M.J."/>
            <person name="Takada K."/>
            <person name="Gernert C."/>
            <person name="Steffens U.A."/>
            <person name="Heycke N."/>
            <person name="Schmitt S."/>
            <person name="Rinke C."/>
            <person name="Helfrich E.J."/>
            <person name="Brachmann A.O."/>
            <person name="Gurgui C."/>
            <person name="Wakimoto T."/>
            <person name="Kracht M."/>
            <person name="Crusemann M."/>
            <person name="Hentschel U."/>
            <person name="Abe I."/>
            <person name="Matsunaga S."/>
            <person name="Kalinowski J."/>
            <person name="Takeyama H."/>
            <person name="Piel J."/>
        </authorList>
    </citation>
    <scope>NUCLEOTIDE SEQUENCE [LARGE SCALE GENOMIC DNA]</scope>
    <source>
        <strain evidence="2">TSY2</strain>
    </source>
</reference>
<protein>
    <submittedName>
        <fullName evidence="1">Uncharacterized protein</fullName>
    </submittedName>
</protein>
<name>W4M8Y2_9BACT</name>
<proteinExistence type="predicted"/>
<dbReference type="AlphaFoldDB" id="W4M8Y2"/>
<organism evidence="1 2">
    <name type="scientific">Candidatus Entotheonella gemina</name>
    <dbReference type="NCBI Taxonomy" id="1429439"/>
    <lineage>
        <taxon>Bacteria</taxon>
        <taxon>Pseudomonadati</taxon>
        <taxon>Nitrospinota/Tectimicrobiota group</taxon>
        <taxon>Candidatus Tectimicrobiota</taxon>
        <taxon>Candidatus Entotheonellia</taxon>
        <taxon>Candidatus Entotheonellales</taxon>
        <taxon>Candidatus Entotheonellaceae</taxon>
        <taxon>Candidatus Entotheonella</taxon>
    </lineage>
</organism>
<keyword evidence="2" id="KW-1185">Reference proteome</keyword>
<comment type="caution">
    <text evidence="1">The sequence shown here is derived from an EMBL/GenBank/DDBJ whole genome shotgun (WGS) entry which is preliminary data.</text>
</comment>